<evidence type="ECO:0000313" key="2">
    <source>
        <dbReference type="Proteomes" id="UP000016600"/>
    </source>
</evidence>
<reference evidence="1 2" key="1">
    <citation type="submission" date="2013-08" db="EMBL/GenBank/DDBJ databases">
        <authorList>
            <person name="Durkin A.S."/>
            <person name="Haft D.R."/>
            <person name="McCorrison J."/>
            <person name="Torralba M."/>
            <person name="Gillis M."/>
            <person name="Haft D.H."/>
            <person name="Methe B."/>
            <person name="Sutton G."/>
            <person name="Nelson K.E."/>
        </authorList>
    </citation>
    <scope>NUCLEOTIDE SEQUENCE [LARGE SCALE GENOMIC DNA]</scope>
    <source>
        <strain evidence="1 2">F0068</strain>
    </source>
</reference>
<protein>
    <submittedName>
        <fullName evidence="1">Uncharacterized protein</fullName>
    </submittedName>
</protein>
<proteinExistence type="predicted"/>
<dbReference type="PATRIC" id="fig|1081904.3.peg.702"/>
<name>U2KYD8_9BACT</name>
<sequence length="96" mass="10813">MSITVKSTGKALAGTYKFDDRGLSNTPVSDASYTISMNFQPNGLKLDKKINKDLNAMTMVVAPRKYQKLEITYTVKNLDNNLIKTKVKTYKIILHL</sequence>
<organism evidence="1 2">
    <name type="scientific">Hoylesella pleuritidis F0068</name>
    <dbReference type="NCBI Taxonomy" id="1081904"/>
    <lineage>
        <taxon>Bacteria</taxon>
        <taxon>Pseudomonadati</taxon>
        <taxon>Bacteroidota</taxon>
        <taxon>Bacteroidia</taxon>
        <taxon>Bacteroidales</taxon>
        <taxon>Prevotellaceae</taxon>
        <taxon>Hoylesella</taxon>
    </lineage>
</organism>
<keyword evidence="2" id="KW-1185">Reference proteome</keyword>
<gene>
    <name evidence="1" type="ORF">HMPREF1218_1904</name>
</gene>
<evidence type="ECO:0000313" key="1">
    <source>
        <dbReference type="EMBL" id="ERK03462.1"/>
    </source>
</evidence>
<comment type="caution">
    <text evidence="1">The sequence shown here is derived from an EMBL/GenBank/DDBJ whole genome shotgun (WGS) entry which is preliminary data.</text>
</comment>
<dbReference type="AlphaFoldDB" id="U2KYD8"/>
<accession>U2KYD8</accession>
<dbReference type="Proteomes" id="UP000016600">
    <property type="component" value="Unassembled WGS sequence"/>
</dbReference>
<dbReference type="EMBL" id="AWET01000009">
    <property type="protein sequence ID" value="ERK03462.1"/>
    <property type="molecule type" value="Genomic_DNA"/>
</dbReference>